<protein>
    <submittedName>
        <fullName evidence="2">Uncharacterized protein</fullName>
    </submittedName>
</protein>
<dbReference type="EMBL" id="JAHLUH010000011">
    <property type="protein sequence ID" value="KAG7725892.1"/>
    <property type="molecule type" value="Genomic_DNA"/>
</dbReference>
<dbReference type="InterPro" id="IPR027417">
    <property type="entry name" value="P-loop_NTPase"/>
</dbReference>
<feature type="compositionally biased region" description="Basic and acidic residues" evidence="1">
    <location>
        <begin position="473"/>
        <end position="488"/>
    </location>
</feature>
<evidence type="ECO:0000313" key="2">
    <source>
        <dbReference type="EMBL" id="KAG7725892.1"/>
    </source>
</evidence>
<feature type="region of interest" description="Disordered" evidence="1">
    <location>
        <begin position="404"/>
        <end position="429"/>
    </location>
</feature>
<gene>
    <name evidence="2" type="ORF">KL933_003940</name>
</gene>
<dbReference type="Proteomes" id="UP000738402">
    <property type="component" value="Unassembled WGS sequence"/>
</dbReference>
<accession>A0AAN6D4C2</accession>
<sequence length="503" mass="54368">MKRNTRRYARRQVKWIARTLTRELAREEQFGWPNGGQVVVLDATDLGTWEQDVARRGVDVCRRFLAGSPPAEALAVPETLAGVLETRGEAANDETKWQHHYCETCAAPQQREKEPQKAGANEVTKVLELFNCLLLLGRAFLDAAVVVVDHVLFDELGRGVDVVRLLRQEQVEDDADEAGDGEPGLHDENDGVIEAGERVVVAVVGENVVKPVGDQGGAEAEHERAREHKAVSSGEGRGGDDLEAGHGHGREQKRGHAAEHGFGNGDECGGEFRENTHHHEEEAAPVPDGSGGALGDGDDTVVLREGRHRRHGHERGDDAVESVGEHTALDARLVVGALDVSAGHVARGGDVADGFHHEHDVAREEGQHDGAVDGQLERVHPHEGCGRGGVDRVVGEVAACGGDYAPNEQTDNDGAGLHDGGPPLLAQDDCEIDQEPEPDELCRSPAVALRTGVGGVHAPGATCKVLKSGLDQRHTNEQHHRTCHDGRENALQQRWRQEREQHF</sequence>
<feature type="compositionally biased region" description="Basic and acidic residues" evidence="1">
    <location>
        <begin position="270"/>
        <end position="282"/>
    </location>
</feature>
<feature type="compositionally biased region" description="Basic and acidic residues" evidence="1">
    <location>
        <begin position="219"/>
        <end position="230"/>
    </location>
</feature>
<dbReference type="AlphaFoldDB" id="A0AAN6D4C2"/>
<evidence type="ECO:0000256" key="1">
    <source>
        <dbReference type="SAM" id="MobiDB-lite"/>
    </source>
</evidence>
<feature type="compositionally biased region" description="Basic and acidic residues" evidence="1">
    <location>
        <begin position="237"/>
        <end position="259"/>
    </location>
</feature>
<comment type="caution">
    <text evidence="2">The sequence shown here is derived from an EMBL/GenBank/DDBJ whole genome shotgun (WGS) entry which is preliminary data.</text>
</comment>
<feature type="region of interest" description="Disordered" evidence="1">
    <location>
        <begin position="172"/>
        <end position="191"/>
    </location>
</feature>
<reference evidence="2" key="1">
    <citation type="journal article" date="2021" name="G3 (Bethesda)">
        <title>Genomic diversity, chromosomal rearrangements, and interspecies hybridization in the ogataea polymorpha species complex.</title>
        <authorList>
            <person name="Hanson S.J."/>
            <person name="Cinneide E.O."/>
            <person name="Salzberg L.I."/>
            <person name="Wolfe K.H."/>
            <person name="McGowan J."/>
            <person name="Fitzpatrick D.A."/>
            <person name="Matlin K."/>
        </authorList>
    </citation>
    <scope>NUCLEOTIDE SEQUENCE</scope>
    <source>
        <strain evidence="2">83-405-1</strain>
    </source>
</reference>
<name>A0AAN6D4C2_9ASCO</name>
<proteinExistence type="predicted"/>
<feature type="region of interest" description="Disordered" evidence="1">
    <location>
        <begin position="211"/>
        <end position="299"/>
    </location>
</feature>
<dbReference type="Gene3D" id="3.40.50.300">
    <property type="entry name" value="P-loop containing nucleotide triphosphate hydrolases"/>
    <property type="match status" value="1"/>
</dbReference>
<organism evidence="2 3">
    <name type="scientific">Ogataea haglerorum</name>
    <dbReference type="NCBI Taxonomy" id="1937702"/>
    <lineage>
        <taxon>Eukaryota</taxon>
        <taxon>Fungi</taxon>
        <taxon>Dikarya</taxon>
        <taxon>Ascomycota</taxon>
        <taxon>Saccharomycotina</taxon>
        <taxon>Pichiomycetes</taxon>
        <taxon>Pichiales</taxon>
        <taxon>Pichiaceae</taxon>
        <taxon>Ogataea</taxon>
    </lineage>
</organism>
<feature type="region of interest" description="Disordered" evidence="1">
    <location>
        <begin position="473"/>
        <end position="503"/>
    </location>
</feature>
<evidence type="ECO:0000313" key="3">
    <source>
        <dbReference type="Proteomes" id="UP000738402"/>
    </source>
</evidence>